<dbReference type="EC" id="2.7.7.9" evidence="2 7"/>
<dbReference type="Pfam" id="PF00483">
    <property type="entry name" value="NTP_transferase"/>
    <property type="match status" value="1"/>
</dbReference>
<dbReference type="RefSeq" id="WP_149760781.1">
    <property type="nucleotide sequence ID" value="NZ_BSPE01000070.1"/>
</dbReference>
<evidence type="ECO:0000256" key="2">
    <source>
        <dbReference type="ARBA" id="ARBA00012415"/>
    </source>
</evidence>
<protein>
    <recommendedName>
        <fullName evidence="3 7">UTP--glucose-1-phosphate uridylyltransferase</fullName>
        <ecNumber evidence="2 7">2.7.7.9</ecNumber>
    </recommendedName>
    <alternativeName>
        <fullName evidence="7">UDP-glucose pyrophosphorylase</fullName>
    </alternativeName>
</protein>
<reference evidence="9 10" key="1">
    <citation type="submission" date="2016-10" db="EMBL/GenBank/DDBJ databases">
        <authorList>
            <person name="Varghese N."/>
            <person name="Submissions S."/>
        </authorList>
    </citation>
    <scope>NUCLEOTIDE SEQUENCE [LARGE SCALE GENOMIC DNA]</scope>
    <source>
        <strain evidence="9 10">DSM 21822</strain>
    </source>
</reference>
<dbReference type="AlphaFoldDB" id="A0A1I4A7K7"/>
<comment type="catalytic activity">
    <reaction evidence="6 7">
        <text>alpha-D-glucose 1-phosphate + UTP + H(+) = UDP-alpha-D-glucose + diphosphate</text>
        <dbReference type="Rhea" id="RHEA:19889"/>
        <dbReference type="ChEBI" id="CHEBI:15378"/>
        <dbReference type="ChEBI" id="CHEBI:33019"/>
        <dbReference type="ChEBI" id="CHEBI:46398"/>
        <dbReference type="ChEBI" id="CHEBI:58601"/>
        <dbReference type="ChEBI" id="CHEBI:58885"/>
        <dbReference type="EC" id="2.7.7.9"/>
    </reaction>
</comment>
<sequence length="301" mass="33779">MKKVRKAVFPVAGLGTRFLPATKAIPKEMLTVVDKPVIQYVVDEAREAGIEHFIFVTGRNKTVIEDHFDVQFELYNTLAARGKDEQLAQLQRLQPEPGQTSYTRQQVPMGLGHAVWCARDLVGDEPFALLLPDMIMQAETSCMKDMTDLYNQTGGNIIGVQECDPAETHKYGIVGQGDTAGNGFRITSMVEKPKQGTAPSNLYINGRYILQPEIFGLLEKQERGAGNEIQLTDGMLNLKKNQDFYGYHFRGRTFDCGSPEGFVEANVAFALWRPDIHDKVADTIRKLANELKPIDRRQSER</sequence>
<dbReference type="InterPro" id="IPR005771">
    <property type="entry name" value="GalU_uridylyltTrfase_bac/arc"/>
</dbReference>
<evidence type="ECO:0000256" key="3">
    <source>
        <dbReference type="ARBA" id="ARBA00019048"/>
    </source>
</evidence>
<dbReference type="InterPro" id="IPR029044">
    <property type="entry name" value="Nucleotide-diphossugar_trans"/>
</dbReference>
<dbReference type="NCBIfam" id="TIGR01099">
    <property type="entry name" value="galU"/>
    <property type="match status" value="1"/>
</dbReference>
<evidence type="ECO:0000259" key="8">
    <source>
        <dbReference type="Pfam" id="PF00483"/>
    </source>
</evidence>
<gene>
    <name evidence="9" type="ORF">SAMN04488498_107187</name>
</gene>
<evidence type="ECO:0000313" key="9">
    <source>
        <dbReference type="EMBL" id="SFK52087.1"/>
    </source>
</evidence>
<dbReference type="GO" id="GO:0003983">
    <property type="term" value="F:UTP:glucose-1-phosphate uridylyltransferase activity"/>
    <property type="evidence" value="ECO:0007669"/>
    <property type="project" value="UniProtKB-EC"/>
</dbReference>
<dbReference type="SUPFAM" id="SSF53448">
    <property type="entry name" value="Nucleotide-diphospho-sugar transferases"/>
    <property type="match status" value="1"/>
</dbReference>
<dbReference type="PANTHER" id="PTHR43197:SF1">
    <property type="entry name" value="UTP--GLUCOSE-1-PHOSPHATE URIDYLYLTRANSFERASE"/>
    <property type="match status" value="1"/>
</dbReference>
<dbReference type="OrthoDB" id="9803306at2"/>
<dbReference type="EMBL" id="FOSL01000007">
    <property type="protein sequence ID" value="SFK52087.1"/>
    <property type="molecule type" value="Genomic_DNA"/>
</dbReference>
<evidence type="ECO:0000256" key="5">
    <source>
        <dbReference type="ARBA" id="ARBA00022695"/>
    </source>
</evidence>
<keyword evidence="10" id="KW-1185">Reference proteome</keyword>
<feature type="domain" description="Nucleotidyl transferase" evidence="8">
    <location>
        <begin position="11"/>
        <end position="268"/>
    </location>
</feature>
<evidence type="ECO:0000256" key="7">
    <source>
        <dbReference type="RuleBase" id="RU361259"/>
    </source>
</evidence>
<dbReference type="InterPro" id="IPR005835">
    <property type="entry name" value="NTP_transferase_dom"/>
</dbReference>
<proteinExistence type="inferred from homology"/>
<dbReference type="PANTHER" id="PTHR43197">
    <property type="entry name" value="UTP--GLUCOSE-1-PHOSPHATE URIDYLYLTRANSFERASE"/>
    <property type="match status" value="1"/>
</dbReference>
<dbReference type="Proteomes" id="UP000323300">
    <property type="component" value="Unassembled WGS sequence"/>
</dbReference>
<dbReference type="GO" id="GO:0006011">
    <property type="term" value="P:UDP-alpha-D-glucose metabolic process"/>
    <property type="evidence" value="ECO:0007669"/>
    <property type="project" value="InterPro"/>
</dbReference>
<keyword evidence="4 7" id="KW-0808">Transferase</keyword>
<name>A0A1I4A7K7_9HYPH</name>
<evidence type="ECO:0000256" key="6">
    <source>
        <dbReference type="ARBA" id="ARBA00048128"/>
    </source>
</evidence>
<dbReference type="Gene3D" id="3.90.550.10">
    <property type="entry name" value="Spore Coat Polysaccharide Biosynthesis Protein SpsA, Chain A"/>
    <property type="match status" value="1"/>
</dbReference>
<evidence type="ECO:0000256" key="1">
    <source>
        <dbReference type="ARBA" id="ARBA00006890"/>
    </source>
</evidence>
<accession>A0A1I4A7K7</accession>
<evidence type="ECO:0000256" key="4">
    <source>
        <dbReference type="ARBA" id="ARBA00022679"/>
    </source>
</evidence>
<comment type="similarity">
    <text evidence="1 7">Belongs to the UDPGP type 2 family.</text>
</comment>
<evidence type="ECO:0000313" key="10">
    <source>
        <dbReference type="Proteomes" id="UP000323300"/>
    </source>
</evidence>
<keyword evidence="5 7" id="KW-0548">Nucleotidyltransferase</keyword>
<dbReference type="CDD" id="cd02541">
    <property type="entry name" value="UGPase_prokaryotic"/>
    <property type="match status" value="1"/>
</dbReference>
<organism evidence="9 10">
    <name type="scientific">Neomesorhizobium albiziae</name>
    <dbReference type="NCBI Taxonomy" id="335020"/>
    <lineage>
        <taxon>Bacteria</taxon>
        <taxon>Pseudomonadati</taxon>
        <taxon>Pseudomonadota</taxon>
        <taxon>Alphaproteobacteria</taxon>
        <taxon>Hyphomicrobiales</taxon>
        <taxon>Phyllobacteriaceae</taxon>
        <taxon>Neomesorhizobium</taxon>
    </lineage>
</organism>